<name>A0ABW0VX87_9BACL</name>
<proteinExistence type="predicted"/>
<feature type="compositionally biased region" description="Polar residues" evidence="1">
    <location>
        <begin position="214"/>
        <end position="223"/>
    </location>
</feature>
<sequence>MNPKARITYRFDKQNGTRVEQKTEETERKAKSNVVSFFQEEMKFTSEIGSWNSPFQNDAHALEQLIRDTDHQPQSSPPVNKENATKSYGPIKAISHKSVQYDEDYAEDMILLGDEKVNRKLQTDIEPQHPQKEQFQRQSYPIIDLDEVEEYEMDLQERKIKSLSSFKTAANYRSTRGPSWFKVFASVTAAIVTGALFGYFVLALFTNNPAADNTAGTQPSETTLGEAAANTGKNSDAAKSNSTTDGQGKSAAGTANNPASAADSTPKVKVQIPAASYFMLQYGVFSNKEGLDAAVNELKDKGLSAAPLTTPDDFRVYVGVSTDQSQAQLLSQTLSDMDVYVKQIDVPALNQIGFKGDAAVVETFFKQSNELIRQWDAMTQEGLSGNSAAEAGNWTEKHQEWTKTAALVETGIVNKSDKAALLKFEQNMNTAAMTASEYAKKQADAYLWSLQTALMEAIFTQKAWFVSMDAL</sequence>
<accession>A0ABW0VX87</accession>
<organism evidence="4 5">
    <name type="scientific">Paenibacillus solisilvae</name>
    <dbReference type="NCBI Taxonomy" id="2486751"/>
    <lineage>
        <taxon>Bacteria</taxon>
        <taxon>Bacillati</taxon>
        <taxon>Bacillota</taxon>
        <taxon>Bacilli</taxon>
        <taxon>Bacillales</taxon>
        <taxon>Paenibacillaceae</taxon>
        <taxon>Paenibacillus</taxon>
    </lineage>
</organism>
<evidence type="ECO:0000259" key="3">
    <source>
        <dbReference type="PROSITE" id="PS51724"/>
    </source>
</evidence>
<dbReference type="InterPro" id="IPR007730">
    <property type="entry name" value="SPOR-like_dom"/>
</dbReference>
<keyword evidence="2" id="KW-1133">Transmembrane helix</keyword>
<feature type="compositionally biased region" description="Low complexity" evidence="1">
    <location>
        <begin position="250"/>
        <end position="262"/>
    </location>
</feature>
<dbReference type="PROSITE" id="PS51724">
    <property type="entry name" value="SPOR"/>
    <property type="match status" value="1"/>
</dbReference>
<reference evidence="5" key="1">
    <citation type="journal article" date="2019" name="Int. J. Syst. Evol. Microbiol.">
        <title>The Global Catalogue of Microorganisms (GCM) 10K type strain sequencing project: providing services to taxonomists for standard genome sequencing and annotation.</title>
        <authorList>
            <consortium name="The Broad Institute Genomics Platform"/>
            <consortium name="The Broad Institute Genome Sequencing Center for Infectious Disease"/>
            <person name="Wu L."/>
            <person name="Ma J."/>
        </authorList>
    </citation>
    <scope>NUCLEOTIDE SEQUENCE [LARGE SCALE GENOMIC DNA]</scope>
    <source>
        <strain evidence="5">CGMCC 1.3240</strain>
    </source>
</reference>
<dbReference type="SUPFAM" id="SSF110997">
    <property type="entry name" value="Sporulation related repeat"/>
    <property type="match status" value="1"/>
</dbReference>
<evidence type="ECO:0000313" key="5">
    <source>
        <dbReference type="Proteomes" id="UP001596047"/>
    </source>
</evidence>
<evidence type="ECO:0000256" key="1">
    <source>
        <dbReference type="SAM" id="MobiDB-lite"/>
    </source>
</evidence>
<feature type="transmembrane region" description="Helical" evidence="2">
    <location>
        <begin position="183"/>
        <end position="205"/>
    </location>
</feature>
<gene>
    <name evidence="4" type="ORF">ACFPYJ_13290</name>
</gene>
<evidence type="ECO:0000313" key="4">
    <source>
        <dbReference type="EMBL" id="MFC5650078.1"/>
    </source>
</evidence>
<feature type="region of interest" description="Disordered" evidence="1">
    <location>
        <begin position="214"/>
        <end position="265"/>
    </location>
</feature>
<dbReference type="Proteomes" id="UP001596047">
    <property type="component" value="Unassembled WGS sequence"/>
</dbReference>
<evidence type="ECO:0000256" key="2">
    <source>
        <dbReference type="SAM" id="Phobius"/>
    </source>
</evidence>
<protein>
    <submittedName>
        <fullName evidence="4">SPOR domain-containing protein</fullName>
    </submittedName>
</protein>
<feature type="compositionally biased region" description="Polar residues" evidence="1">
    <location>
        <begin position="231"/>
        <end position="247"/>
    </location>
</feature>
<comment type="caution">
    <text evidence="4">The sequence shown here is derived from an EMBL/GenBank/DDBJ whole genome shotgun (WGS) entry which is preliminary data.</text>
</comment>
<dbReference type="RefSeq" id="WP_379188633.1">
    <property type="nucleotide sequence ID" value="NZ_JBHSOW010000045.1"/>
</dbReference>
<dbReference type="EMBL" id="JBHSOW010000045">
    <property type="protein sequence ID" value="MFC5650078.1"/>
    <property type="molecule type" value="Genomic_DNA"/>
</dbReference>
<keyword evidence="5" id="KW-1185">Reference proteome</keyword>
<dbReference type="InterPro" id="IPR036680">
    <property type="entry name" value="SPOR-like_sf"/>
</dbReference>
<feature type="domain" description="SPOR" evidence="3">
    <location>
        <begin position="272"/>
        <end position="348"/>
    </location>
</feature>
<keyword evidence="2" id="KW-0472">Membrane</keyword>
<dbReference type="Pfam" id="PF05036">
    <property type="entry name" value="SPOR"/>
    <property type="match status" value="1"/>
</dbReference>
<keyword evidence="2" id="KW-0812">Transmembrane</keyword>